<evidence type="ECO:0000313" key="2">
    <source>
        <dbReference type="EMBL" id="AKA23653.1"/>
    </source>
</evidence>
<dbReference type="PANTHER" id="PTHR33121">
    <property type="entry name" value="CYCLIC DI-GMP PHOSPHODIESTERASE PDEF"/>
    <property type="match status" value="1"/>
</dbReference>
<name>A0A0D5XX49_9PSED</name>
<evidence type="ECO:0000259" key="1">
    <source>
        <dbReference type="PROSITE" id="PS50883"/>
    </source>
</evidence>
<accession>A0A0D5XX49</accession>
<dbReference type="PATRIC" id="fig|587753.10.peg.2196"/>
<dbReference type="PANTHER" id="PTHR33121:SF70">
    <property type="entry name" value="SIGNALING PROTEIN YKOW"/>
    <property type="match status" value="1"/>
</dbReference>
<dbReference type="RefSeq" id="WP_052506146.1">
    <property type="nucleotide sequence ID" value="NZ_CP011110.1"/>
</dbReference>
<dbReference type="EMBL" id="CP011110">
    <property type="protein sequence ID" value="AKA23653.1"/>
    <property type="molecule type" value="Genomic_DNA"/>
</dbReference>
<dbReference type="CDD" id="cd01948">
    <property type="entry name" value="EAL"/>
    <property type="match status" value="1"/>
</dbReference>
<evidence type="ECO:0000313" key="3">
    <source>
        <dbReference type="Proteomes" id="UP000032748"/>
    </source>
</evidence>
<dbReference type="InterPro" id="IPR035919">
    <property type="entry name" value="EAL_sf"/>
</dbReference>
<dbReference type="InterPro" id="IPR050706">
    <property type="entry name" value="Cyclic-di-GMP_PDE-like"/>
</dbReference>
<dbReference type="Pfam" id="PF00563">
    <property type="entry name" value="EAL"/>
    <property type="match status" value="1"/>
</dbReference>
<dbReference type="KEGG" id="pcz:PCL1606_22000"/>
<dbReference type="OrthoDB" id="9804951at2"/>
<dbReference type="AlphaFoldDB" id="A0A0D5XX49"/>
<dbReference type="SMART" id="SM00052">
    <property type="entry name" value="EAL"/>
    <property type="match status" value="1"/>
</dbReference>
<protein>
    <recommendedName>
        <fullName evidence="1">EAL domain-containing protein</fullName>
    </recommendedName>
</protein>
<dbReference type="PROSITE" id="PS50883">
    <property type="entry name" value="EAL"/>
    <property type="match status" value="1"/>
</dbReference>
<feature type="domain" description="EAL" evidence="1">
    <location>
        <begin position="1"/>
        <end position="253"/>
    </location>
</feature>
<gene>
    <name evidence="2" type="ORF">PCL1606_22000</name>
</gene>
<organism evidence="2 3">
    <name type="scientific">Pseudomonas chlororaphis</name>
    <dbReference type="NCBI Taxonomy" id="587753"/>
    <lineage>
        <taxon>Bacteria</taxon>
        <taxon>Pseudomonadati</taxon>
        <taxon>Pseudomonadota</taxon>
        <taxon>Gammaproteobacteria</taxon>
        <taxon>Pseudomonadales</taxon>
        <taxon>Pseudomonadaceae</taxon>
        <taxon>Pseudomonas</taxon>
    </lineage>
</organism>
<dbReference type="Gene3D" id="3.20.20.450">
    <property type="entry name" value="EAL domain"/>
    <property type="match status" value="1"/>
</dbReference>
<dbReference type="GO" id="GO:0071111">
    <property type="term" value="F:cyclic-guanylate-specific phosphodiesterase activity"/>
    <property type="evidence" value="ECO:0007669"/>
    <property type="project" value="InterPro"/>
</dbReference>
<dbReference type="SUPFAM" id="SSF141868">
    <property type="entry name" value="EAL domain-like"/>
    <property type="match status" value="1"/>
</dbReference>
<reference evidence="2 3" key="1">
    <citation type="journal article" date="2015" name="Mol. Plant Microbe Interact.">
        <title>Comparative Genomic Analysis of Pseudomonas chlororaphis PCL1606 Reveals New Insight into Antifungal Compounds Involved in Biocontrol.</title>
        <authorList>
            <person name="Calderon C.E."/>
            <person name="Ramos C."/>
            <person name="de Vicente A."/>
            <person name="Cazorla F.M."/>
        </authorList>
    </citation>
    <scope>NUCLEOTIDE SEQUENCE [LARGE SCALE GENOMIC DNA]</scope>
    <source>
        <strain evidence="2 3">PCL1606</strain>
    </source>
</reference>
<dbReference type="Proteomes" id="UP000032748">
    <property type="component" value="Chromosome"/>
</dbReference>
<dbReference type="InterPro" id="IPR001633">
    <property type="entry name" value="EAL_dom"/>
</dbReference>
<sequence>MFSEREIYLGLQRKEFLPYLQPMFDLIDGSFIGAEVLARWIHPERGMLMPSAFLDTVIEKGMMDDVFFELLEQGLDVHRYSSHGALPMKLAFNVHPVQLANKDFAIRVNSVLRSHAVSASNVSFELTESGSLDDGSSTFENLYNLRVMGCGLVIDDFGVGYSSLQRLFELPFTELKIDASFVASILTSPRCSDIVESILALANTLEMTVIAEGIETECQLSKLRELGCSFGQGYLYSKPLSPDEMLCWLEEGEGRAWLPL</sequence>
<proteinExistence type="predicted"/>